<dbReference type="EMBL" id="VYKJ01000003">
    <property type="protein sequence ID" value="KAA9001172.1"/>
    <property type="molecule type" value="Genomic_DNA"/>
</dbReference>
<accession>A0A5J5G331</accession>
<protein>
    <recommendedName>
        <fullName evidence="3">DUF2004 domain-containing protein</fullName>
    </recommendedName>
</protein>
<dbReference type="RefSeq" id="WP_150434444.1">
    <property type="nucleotide sequence ID" value="NZ_VYKJ01000003.1"/>
</dbReference>
<sequence>MSGIEFDQQDEDSWTCSSIRVAGIDFCLTLSSDDRPDDAYTENALQKMADVNALILKASALILENYSYQYFRQLGVEESLLLKEETPEGMSKAVTLLSVWFQEPSCENFELSFTVPWDPHHTFDVEFEFDEPTSFAVNG</sequence>
<dbReference type="AlphaFoldDB" id="A0A5J5G331"/>
<gene>
    <name evidence="1" type="ORF">FJU30_07970</name>
</gene>
<evidence type="ECO:0000313" key="1">
    <source>
        <dbReference type="EMBL" id="KAA9001172.1"/>
    </source>
</evidence>
<name>A0A5J5G331_9GAMM</name>
<reference evidence="1 2" key="1">
    <citation type="submission" date="2019-09" db="EMBL/GenBank/DDBJ databases">
        <authorList>
            <person name="Li Y."/>
        </authorList>
    </citation>
    <scope>NUCLEOTIDE SEQUENCE [LARGE SCALE GENOMIC DNA]</scope>
    <source>
        <strain evidence="1 2">L3-3HA</strain>
    </source>
</reference>
<evidence type="ECO:0008006" key="3">
    <source>
        <dbReference type="Google" id="ProtNLM"/>
    </source>
</evidence>
<comment type="caution">
    <text evidence="1">The sequence shown here is derived from an EMBL/GenBank/DDBJ whole genome shotgun (WGS) entry which is preliminary data.</text>
</comment>
<organism evidence="1 2">
    <name type="scientific">Affinibrenneria salicis</name>
    <dbReference type="NCBI Taxonomy" id="2590031"/>
    <lineage>
        <taxon>Bacteria</taxon>
        <taxon>Pseudomonadati</taxon>
        <taxon>Pseudomonadota</taxon>
        <taxon>Gammaproteobacteria</taxon>
        <taxon>Enterobacterales</taxon>
        <taxon>Pectobacteriaceae</taxon>
        <taxon>Affinibrenneria</taxon>
    </lineage>
</organism>
<proteinExistence type="predicted"/>
<dbReference type="OrthoDB" id="8634610at2"/>
<evidence type="ECO:0000313" key="2">
    <source>
        <dbReference type="Proteomes" id="UP000335415"/>
    </source>
</evidence>
<dbReference type="Proteomes" id="UP000335415">
    <property type="component" value="Unassembled WGS sequence"/>
</dbReference>
<keyword evidence="2" id="KW-1185">Reference proteome</keyword>